<evidence type="ECO:0000259" key="3">
    <source>
        <dbReference type="Pfam" id="PF13649"/>
    </source>
</evidence>
<dbReference type="PANTHER" id="PTHR43861">
    <property type="entry name" value="TRANS-ACONITATE 2-METHYLTRANSFERASE-RELATED"/>
    <property type="match status" value="1"/>
</dbReference>
<dbReference type="EMBL" id="AOIN01000056">
    <property type="protein sequence ID" value="ELY99769.1"/>
    <property type="molecule type" value="Genomic_DNA"/>
</dbReference>
<evidence type="ECO:0000313" key="5">
    <source>
        <dbReference type="Proteomes" id="UP000011693"/>
    </source>
</evidence>
<dbReference type="STRING" id="1227492.C482_09797"/>
<dbReference type="SUPFAM" id="SSF53335">
    <property type="entry name" value="S-adenosyl-L-methionine-dependent methyltransferases"/>
    <property type="match status" value="1"/>
</dbReference>
<keyword evidence="5" id="KW-1185">Reference proteome</keyword>
<evidence type="ECO:0000256" key="2">
    <source>
        <dbReference type="ARBA" id="ARBA00022679"/>
    </source>
</evidence>
<dbReference type="GO" id="GO:0008168">
    <property type="term" value="F:methyltransferase activity"/>
    <property type="evidence" value="ECO:0007669"/>
    <property type="project" value="UniProtKB-KW"/>
</dbReference>
<dbReference type="InterPro" id="IPR041698">
    <property type="entry name" value="Methyltransf_25"/>
</dbReference>
<protein>
    <submittedName>
        <fullName evidence="4">Type 11 methyltransferase</fullName>
    </submittedName>
</protein>
<dbReference type="PATRIC" id="fig|1227492.4.peg.1924"/>
<dbReference type="CDD" id="cd02440">
    <property type="entry name" value="AdoMet_MTases"/>
    <property type="match status" value="1"/>
</dbReference>
<name>M0AMI6_9EURY</name>
<dbReference type="GO" id="GO:0032259">
    <property type="term" value="P:methylation"/>
    <property type="evidence" value="ECO:0007669"/>
    <property type="project" value="UniProtKB-KW"/>
</dbReference>
<organism evidence="4 5">
    <name type="scientific">Natrialba chahannaoensis JCM 10990</name>
    <dbReference type="NCBI Taxonomy" id="1227492"/>
    <lineage>
        <taxon>Archaea</taxon>
        <taxon>Methanobacteriati</taxon>
        <taxon>Methanobacteriota</taxon>
        <taxon>Stenosarchaea group</taxon>
        <taxon>Halobacteria</taxon>
        <taxon>Halobacteriales</taxon>
        <taxon>Natrialbaceae</taxon>
        <taxon>Natrialba</taxon>
    </lineage>
</organism>
<dbReference type="Pfam" id="PF13649">
    <property type="entry name" value="Methyltransf_25"/>
    <property type="match status" value="1"/>
</dbReference>
<evidence type="ECO:0000313" key="4">
    <source>
        <dbReference type="EMBL" id="ELY99769.1"/>
    </source>
</evidence>
<dbReference type="Gene3D" id="3.40.50.150">
    <property type="entry name" value="Vaccinia Virus protein VP39"/>
    <property type="match status" value="1"/>
</dbReference>
<evidence type="ECO:0000256" key="1">
    <source>
        <dbReference type="ARBA" id="ARBA00022603"/>
    </source>
</evidence>
<keyword evidence="1 4" id="KW-0489">Methyltransferase</keyword>
<sequence length="208" mass="22798">MSPRDCTDTEWDSTSYDGDHSFVFEYGEDIVDLLEPAPDERILDLGCGTGHLTNQIARSGADIVGLDASAEMLAEARERYPDREFVRADAREFAFETDFDAVFSNAALHWIPEQDAVLDSVAASLRPGGRFVAELGGVGNVQSIVDAVRAAASEHGYEVDSPWYFPSVGEYATVLESNGFEVRYATLFEVDGTRRQSGRVGLVACDVW</sequence>
<feature type="domain" description="Methyltransferase" evidence="3">
    <location>
        <begin position="42"/>
        <end position="129"/>
    </location>
</feature>
<gene>
    <name evidence="4" type="ORF">C482_09797</name>
</gene>
<dbReference type="Proteomes" id="UP000011693">
    <property type="component" value="Unassembled WGS sequence"/>
</dbReference>
<proteinExistence type="predicted"/>
<keyword evidence="2 4" id="KW-0808">Transferase</keyword>
<reference evidence="4 5" key="1">
    <citation type="journal article" date="2014" name="PLoS Genet.">
        <title>Phylogenetically driven sequencing of extremely halophilic archaea reveals strategies for static and dynamic osmo-response.</title>
        <authorList>
            <person name="Becker E.A."/>
            <person name="Seitzer P.M."/>
            <person name="Tritt A."/>
            <person name="Larsen D."/>
            <person name="Krusor M."/>
            <person name="Yao A.I."/>
            <person name="Wu D."/>
            <person name="Madern D."/>
            <person name="Eisen J.A."/>
            <person name="Darling A.E."/>
            <person name="Facciotti M.T."/>
        </authorList>
    </citation>
    <scope>NUCLEOTIDE SEQUENCE [LARGE SCALE GENOMIC DNA]</scope>
    <source>
        <strain evidence="4 5">JCM 10990</strain>
    </source>
</reference>
<dbReference type="InterPro" id="IPR029063">
    <property type="entry name" value="SAM-dependent_MTases_sf"/>
</dbReference>
<dbReference type="PANTHER" id="PTHR43861:SF1">
    <property type="entry name" value="TRANS-ACONITATE 2-METHYLTRANSFERASE"/>
    <property type="match status" value="1"/>
</dbReference>
<dbReference type="AlphaFoldDB" id="M0AMI6"/>
<comment type="caution">
    <text evidence="4">The sequence shown here is derived from an EMBL/GenBank/DDBJ whole genome shotgun (WGS) entry which is preliminary data.</text>
</comment>
<accession>M0AMI6</accession>